<evidence type="ECO:0000313" key="2">
    <source>
        <dbReference type="Proteomes" id="UP000184315"/>
    </source>
</evidence>
<dbReference type="EMBL" id="CZDF01000148">
    <property type="protein sequence ID" value="CUR32132.1"/>
    <property type="molecule type" value="Genomic_DNA"/>
</dbReference>
<proteinExistence type="predicted"/>
<name>A0A1J1LJQ7_9CYAN</name>
<accession>A0A1J1LJQ7</accession>
<dbReference type="STRING" id="671072.PL9214430104"/>
<gene>
    <name evidence="1" type="ORF">PL9214430104</name>
</gene>
<sequence>MLTQQLETLIENLMRRHNVPILYPGEFGYKMLAARLIKKEVNHWLKSNGATPDVTVEIVRCWFYRKFPSWVIAVLNSGDK</sequence>
<protein>
    <submittedName>
        <fullName evidence="1">Uncharacterized protein</fullName>
    </submittedName>
</protein>
<organism evidence="1 2">
    <name type="scientific">Planktothrix tepida PCC 9214</name>
    <dbReference type="NCBI Taxonomy" id="671072"/>
    <lineage>
        <taxon>Bacteria</taxon>
        <taxon>Bacillati</taxon>
        <taxon>Cyanobacteriota</taxon>
        <taxon>Cyanophyceae</taxon>
        <taxon>Oscillatoriophycideae</taxon>
        <taxon>Oscillatoriales</taxon>
        <taxon>Microcoleaceae</taxon>
        <taxon>Planktothrix</taxon>
    </lineage>
</organism>
<reference evidence="2" key="1">
    <citation type="submission" date="2015-10" db="EMBL/GenBank/DDBJ databases">
        <authorList>
            <person name="Regsiter A."/>
            <person name="william w."/>
        </authorList>
    </citation>
    <scope>NUCLEOTIDE SEQUENCE [LARGE SCALE GENOMIC DNA]</scope>
</reference>
<keyword evidence="2" id="KW-1185">Reference proteome</keyword>
<dbReference type="Proteomes" id="UP000184315">
    <property type="component" value="Unassembled WGS sequence"/>
</dbReference>
<dbReference type="RefSeq" id="WP_072718890.1">
    <property type="nucleotide sequence ID" value="NZ_LN889796.1"/>
</dbReference>
<dbReference type="AlphaFoldDB" id="A0A1J1LJQ7"/>
<evidence type="ECO:0000313" key="1">
    <source>
        <dbReference type="EMBL" id="CUR32132.1"/>
    </source>
</evidence>